<evidence type="ECO:0000313" key="2">
    <source>
        <dbReference type="EMBL" id="MDN3709950.1"/>
    </source>
</evidence>
<feature type="transmembrane region" description="Helical" evidence="1">
    <location>
        <begin position="33"/>
        <end position="52"/>
    </location>
</feature>
<evidence type="ECO:0000256" key="1">
    <source>
        <dbReference type="SAM" id="Phobius"/>
    </source>
</evidence>
<protein>
    <submittedName>
        <fullName evidence="2">Uncharacterized protein</fullName>
    </submittedName>
</protein>
<reference evidence="2" key="3">
    <citation type="submission" date="2023-06" db="EMBL/GenBank/DDBJ databases">
        <authorList>
            <person name="Lucena T."/>
            <person name="Sun Q."/>
        </authorList>
    </citation>
    <scope>NUCLEOTIDE SEQUENCE</scope>
    <source>
        <strain evidence="2">CECT 7184</strain>
    </source>
</reference>
<reference evidence="4" key="2">
    <citation type="journal article" date="2019" name="Int. J. Syst. Evol. Microbiol.">
        <title>The Global Catalogue of Microorganisms (GCM) 10K type strain sequencing project: providing services to taxonomists for standard genome sequencing and annotation.</title>
        <authorList>
            <consortium name="The Broad Institute Genomics Platform"/>
            <consortium name="The Broad Institute Genome Sequencing Center for Infectious Disease"/>
            <person name="Wu L."/>
            <person name="Ma J."/>
        </authorList>
    </citation>
    <scope>NUCLEOTIDE SEQUENCE [LARGE SCALE GENOMIC DNA]</scope>
    <source>
        <strain evidence="4">CECT 7184</strain>
    </source>
</reference>
<evidence type="ECO:0000313" key="4">
    <source>
        <dbReference type="Proteomes" id="UP001242368"/>
    </source>
</evidence>
<evidence type="ECO:0000313" key="3">
    <source>
        <dbReference type="EMBL" id="MDN3710467.1"/>
    </source>
</evidence>
<dbReference type="RefSeq" id="WP_290365320.1">
    <property type="nucleotide sequence ID" value="NZ_JAUFQU010000069.1"/>
</dbReference>
<dbReference type="EMBL" id="JAUFQU010000069">
    <property type="protein sequence ID" value="MDN3709950.1"/>
    <property type="molecule type" value="Genomic_DNA"/>
</dbReference>
<reference evidence="2" key="1">
    <citation type="journal article" date="2014" name="Int. J. Syst. Evol. Microbiol.">
        <title>Complete genome of a new Firmicutes species belonging to the dominant human colonic microbiota ('Ruminococcus bicirculans') reveals two chromosomes and a selective capacity to utilize plant glucans.</title>
        <authorList>
            <consortium name="NISC Comparative Sequencing Program"/>
            <person name="Wegmann U."/>
            <person name="Louis P."/>
            <person name="Goesmann A."/>
            <person name="Henrissat B."/>
            <person name="Duncan S.H."/>
            <person name="Flint H.J."/>
        </authorList>
    </citation>
    <scope>NUCLEOTIDE SEQUENCE</scope>
    <source>
        <strain evidence="2">CECT 7184</strain>
    </source>
</reference>
<keyword evidence="4" id="KW-1185">Reference proteome</keyword>
<organism evidence="2 4">
    <name type="scientific">Paenimyroides ceti</name>
    <dbReference type="NCBI Taxonomy" id="395087"/>
    <lineage>
        <taxon>Bacteria</taxon>
        <taxon>Pseudomonadati</taxon>
        <taxon>Bacteroidota</taxon>
        <taxon>Flavobacteriia</taxon>
        <taxon>Flavobacteriales</taxon>
        <taxon>Flavobacteriaceae</taxon>
        <taxon>Paenimyroides</taxon>
    </lineage>
</organism>
<name>A0ABT8D0C6_9FLAO</name>
<sequence length="76" mass="9022">MKVKPFIFLIIIFLLISLLSLAFLEIPVIIQNIIYFVFGLIGAYFVFNHYFLGMSEEEKKNWNINMDLFKKKKSNN</sequence>
<proteinExistence type="predicted"/>
<comment type="caution">
    <text evidence="2">The sequence shown here is derived from an EMBL/GenBank/DDBJ whole genome shotgun (WGS) entry which is preliminary data.</text>
</comment>
<keyword evidence="1" id="KW-1133">Transmembrane helix</keyword>
<keyword evidence="1" id="KW-0472">Membrane</keyword>
<dbReference type="EMBL" id="JAUFQU010000090">
    <property type="protein sequence ID" value="MDN3710467.1"/>
    <property type="molecule type" value="Genomic_DNA"/>
</dbReference>
<keyword evidence="1" id="KW-0812">Transmembrane</keyword>
<dbReference type="Proteomes" id="UP001242368">
    <property type="component" value="Unassembled WGS sequence"/>
</dbReference>
<accession>A0ABT8D0C6</accession>
<feature type="transmembrane region" description="Helical" evidence="1">
    <location>
        <begin position="6"/>
        <end position="26"/>
    </location>
</feature>
<gene>
    <name evidence="2" type="ORF">QW060_23905</name>
    <name evidence="3" type="ORF">QW060_27010</name>
</gene>